<evidence type="ECO:0000313" key="3">
    <source>
        <dbReference type="Proteomes" id="UP000627838"/>
    </source>
</evidence>
<dbReference type="EMBL" id="JADBDZ010000001">
    <property type="protein sequence ID" value="MBE1531761.1"/>
    <property type="molecule type" value="Genomic_DNA"/>
</dbReference>
<feature type="compositionally biased region" description="Basic residues" evidence="1">
    <location>
        <begin position="11"/>
        <end position="30"/>
    </location>
</feature>
<name>A0ABR9JMH0_9ACTN</name>
<evidence type="ECO:0000256" key="1">
    <source>
        <dbReference type="SAM" id="MobiDB-lite"/>
    </source>
</evidence>
<comment type="caution">
    <text evidence="2">The sequence shown here is derived from an EMBL/GenBank/DDBJ whole genome shotgun (WGS) entry which is preliminary data.</text>
</comment>
<proteinExistence type="predicted"/>
<dbReference type="Proteomes" id="UP000627838">
    <property type="component" value="Unassembled WGS sequence"/>
</dbReference>
<organism evidence="2 3">
    <name type="scientific">Actinomadura algeriensis</name>
    <dbReference type="NCBI Taxonomy" id="1679523"/>
    <lineage>
        <taxon>Bacteria</taxon>
        <taxon>Bacillati</taxon>
        <taxon>Actinomycetota</taxon>
        <taxon>Actinomycetes</taxon>
        <taxon>Streptosporangiales</taxon>
        <taxon>Thermomonosporaceae</taxon>
        <taxon>Actinomadura</taxon>
    </lineage>
</organism>
<dbReference type="RefSeq" id="WP_192758568.1">
    <property type="nucleotide sequence ID" value="NZ_JADBDZ010000001.1"/>
</dbReference>
<protein>
    <submittedName>
        <fullName evidence="2">Uncharacterized protein</fullName>
    </submittedName>
</protein>
<reference evidence="2 3" key="1">
    <citation type="submission" date="2020-10" db="EMBL/GenBank/DDBJ databases">
        <title>Sequencing the genomes of 1000 actinobacteria strains.</title>
        <authorList>
            <person name="Klenk H.-P."/>
        </authorList>
    </citation>
    <scope>NUCLEOTIDE SEQUENCE [LARGE SCALE GENOMIC DNA]</scope>
    <source>
        <strain evidence="2 3">DSM 46744</strain>
    </source>
</reference>
<feature type="region of interest" description="Disordered" evidence="1">
    <location>
        <begin position="1"/>
        <end position="30"/>
    </location>
</feature>
<evidence type="ECO:0000313" key="2">
    <source>
        <dbReference type="EMBL" id="MBE1531761.1"/>
    </source>
</evidence>
<accession>A0ABR9JMH0</accession>
<sequence>MTDPMFPCVAARRRSLPRRRSPSRRRTLRRRALRRRVPLLRLPGVRAARPRRRTVRRVHPAQLISIPRTRPSAWTLYARWEWRRAVRRR</sequence>
<gene>
    <name evidence="2" type="ORF">H4W34_001594</name>
</gene>
<keyword evidence="3" id="KW-1185">Reference proteome</keyword>